<name>A0A654DRH6_SPHMU</name>
<gene>
    <name evidence="1" type="ORF">SPHINGO8BC_90552</name>
</gene>
<sequence length="43" mass="4832">MYPKMKLMSCISAKFATVIISLSWPESKVTKLGKFGAGRIQKR</sequence>
<protein>
    <submittedName>
        <fullName evidence="1">Uncharacterized protein</fullName>
    </submittedName>
</protein>
<reference evidence="1 2" key="1">
    <citation type="submission" date="2019-10" db="EMBL/GenBank/DDBJ databases">
        <authorList>
            <person name="Karimi E."/>
        </authorList>
    </citation>
    <scope>NUCLEOTIDE SEQUENCE [LARGE SCALE GENOMIC DNA]</scope>
    <source>
        <strain evidence="1">Sphingobacterium sp. 8BC</strain>
    </source>
</reference>
<dbReference type="Proteomes" id="UP000432350">
    <property type="component" value="Unassembled WGS sequence"/>
</dbReference>
<proteinExistence type="predicted"/>
<dbReference type="AlphaFoldDB" id="A0A654DRH6"/>
<dbReference type="EMBL" id="CABWMV010000028">
    <property type="protein sequence ID" value="VXD08455.1"/>
    <property type="molecule type" value="Genomic_DNA"/>
</dbReference>
<evidence type="ECO:0000313" key="1">
    <source>
        <dbReference type="EMBL" id="VXD08455.1"/>
    </source>
</evidence>
<accession>A0A654DRH6</accession>
<evidence type="ECO:0000313" key="2">
    <source>
        <dbReference type="Proteomes" id="UP000432350"/>
    </source>
</evidence>
<organism evidence="1 2">
    <name type="scientific">Sphingobacterium multivorum</name>
    <dbReference type="NCBI Taxonomy" id="28454"/>
    <lineage>
        <taxon>Bacteria</taxon>
        <taxon>Pseudomonadati</taxon>
        <taxon>Bacteroidota</taxon>
        <taxon>Sphingobacteriia</taxon>
        <taxon>Sphingobacteriales</taxon>
        <taxon>Sphingobacteriaceae</taxon>
        <taxon>Sphingobacterium</taxon>
    </lineage>
</organism>